<proteinExistence type="inferred from homology"/>
<comment type="pathway">
    <text evidence="1">Cofactor biosynthesis; thiamine diphosphate biosynthesis.</text>
</comment>
<dbReference type="Gene3D" id="1.20.910.10">
    <property type="entry name" value="Heme oxygenase-like"/>
    <property type="match status" value="1"/>
</dbReference>
<dbReference type="GO" id="GO:0009229">
    <property type="term" value="P:thiamine diphosphate biosynthetic process"/>
    <property type="evidence" value="ECO:0007669"/>
    <property type="project" value="UniProtKB-UniPathway"/>
</dbReference>
<protein>
    <recommendedName>
        <fullName evidence="1">Aminopyrimidine aminohydrolase</fullName>
        <ecNumber evidence="1">3.5.99.2</ecNumber>
    </recommendedName>
</protein>
<dbReference type="EC" id="3.5.99.2" evidence="1"/>
<dbReference type="AlphaFoldDB" id="A0A135I018"/>
<dbReference type="UniPathway" id="UPA00060"/>
<comment type="catalytic activity">
    <reaction evidence="1">
        <text>4-amino-5-aminomethyl-2-methylpyrimidine + H2O = 4-amino-5-hydroxymethyl-2-methylpyrimidine + NH4(+)</text>
        <dbReference type="Rhea" id="RHEA:31799"/>
        <dbReference type="ChEBI" id="CHEBI:15377"/>
        <dbReference type="ChEBI" id="CHEBI:16892"/>
        <dbReference type="ChEBI" id="CHEBI:28938"/>
        <dbReference type="ChEBI" id="CHEBI:63416"/>
        <dbReference type="EC" id="3.5.99.2"/>
    </reaction>
</comment>
<dbReference type="RefSeq" id="WP_068880052.1">
    <property type="nucleotide sequence ID" value="NZ_LNTU01000001.1"/>
</dbReference>
<dbReference type="PANTHER" id="PTHR43198:SF2">
    <property type="entry name" value="SI:CH1073-67J19.1-RELATED"/>
    <property type="match status" value="1"/>
</dbReference>
<dbReference type="InterPro" id="IPR004305">
    <property type="entry name" value="Thiaminase-2/PQQC"/>
</dbReference>
<keyword evidence="1" id="KW-0378">Hydrolase</keyword>
<evidence type="ECO:0000256" key="1">
    <source>
        <dbReference type="RuleBase" id="RU363093"/>
    </source>
</evidence>
<keyword evidence="1" id="KW-0784">Thiamine biosynthesis</keyword>
<comment type="similarity">
    <text evidence="1">Belongs to the TenA family.</text>
</comment>
<name>A0A135I018_9HYPH</name>
<dbReference type="GO" id="GO:0009228">
    <property type="term" value="P:thiamine biosynthetic process"/>
    <property type="evidence" value="ECO:0007669"/>
    <property type="project" value="UniProtKB-KW"/>
</dbReference>
<dbReference type="PANTHER" id="PTHR43198">
    <property type="entry name" value="BIFUNCTIONAL TH2 PROTEIN"/>
    <property type="match status" value="1"/>
</dbReference>
<dbReference type="NCBIfam" id="TIGR04306">
    <property type="entry name" value="salvage_TenA"/>
    <property type="match status" value="1"/>
</dbReference>
<dbReference type="GO" id="GO:0050334">
    <property type="term" value="F:thiaminase activity"/>
    <property type="evidence" value="ECO:0007669"/>
    <property type="project" value="UniProtKB-EC"/>
</dbReference>
<sequence>MNVLSFVRTDFSSPVFAAWREAAGDDWTAYIDHEFVRRLGDGSLPRASFIHYLIQDYVFLRHFARAWALAVVKANSREEMRIAALTVDALVNHELPLHVGICAEEGITEDALFAAEEAPENLAYTRFVLDAGHSGDFLDLMAVLAPCVMGYGEIGTRLAASAAADTPYRQWIDTYGGPDYQEVCHRVGRLIEQAAQDRLGAIPQKNQRWRHLSQQFRTATKLEAAFWQMGLRGHA</sequence>
<evidence type="ECO:0000313" key="3">
    <source>
        <dbReference type="EMBL" id="KXF78782.1"/>
    </source>
</evidence>
<comment type="caution">
    <text evidence="3">The sequence shown here is derived from an EMBL/GenBank/DDBJ whole genome shotgun (WGS) entry which is preliminary data.</text>
</comment>
<reference evidence="3 4" key="1">
    <citation type="submission" date="2015-11" db="EMBL/GenBank/DDBJ databases">
        <title>Draft genome sequence of Paramesorhizobium deserti A-3-E, a strain highly resistant to diverse beta-lactam antibiotics.</title>
        <authorList>
            <person name="Lv R."/>
            <person name="Yang X."/>
            <person name="Fang N."/>
            <person name="Guo J."/>
            <person name="Luo X."/>
            <person name="Peng F."/>
            <person name="Yang R."/>
            <person name="Cui Y."/>
            <person name="Fang C."/>
            <person name="Song Y."/>
        </authorList>
    </citation>
    <scope>NUCLEOTIDE SEQUENCE [LARGE SCALE GENOMIC DNA]</scope>
    <source>
        <strain evidence="3 4">A-3-E</strain>
    </source>
</reference>
<dbReference type="SUPFAM" id="SSF48613">
    <property type="entry name" value="Heme oxygenase-like"/>
    <property type="match status" value="1"/>
</dbReference>
<gene>
    <name evidence="3" type="ORF">ATN84_03170</name>
</gene>
<keyword evidence="4" id="KW-1185">Reference proteome</keyword>
<dbReference type="EMBL" id="LNTU01000001">
    <property type="protein sequence ID" value="KXF78782.1"/>
    <property type="molecule type" value="Genomic_DNA"/>
</dbReference>
<comment type="function">
    <text evidence="1">Catalyzes an amino-pyrimidine hydrolysis reaction at the C5' of the pyrimidine moiety of thiamine compounds, a reaction that is part of a thiamine salvage pathway.</text>
</comment>
<dbReference type="InterPro" id="IPR027574">
    <property type="entry name" value="Thiaminase_II"/>
</dbReference>
<comment type="catalytic activity">
    <reaction evidence="1">
        <text>thiamine + H2O = 5-(2-hydroxyethyl)-4-methylthiazole + 4-amino-5-hydroxymethyl-2-methylpyrimidine + H(+)</text>
        <dbReference type="Rhea" id="RHEA:17509"/>
        <dbReference type="ChEBI" id="CHEBI:15377"/>
        <dbReference type="ChEBI" id="CHEBI:15378"/>
        <dbReference type="ChEBI" id="CHEBI:16892"/>
        <dbReference type="ChEBI" id="CHEBI:17957"/>
        <dbReference type="ChEBI" id="CHEBI:18385"/>
        <dbReference type="EC" id="3.5.99.2"/>
    </reaction>
</comment>
<dbReference type="InterPro" id="IPR050967">
    <property type="entry name" value="Thiamine_Salvage_TenA"/>
</dbReference>
<dbReference type="OrthoDB" id="34166at2"/>
<organism evidence="3 4">
    <name type="scientific">Paramesorhizobium deserti</name>
    <dbReference type="NCBI Taxonomy" id="1494590"/>
    <lineage>
        <taxon>Bacteria</taxon>
        <taxon>Pseudomonadati</taxon>
        <taxon>Pseudomonadota</taxon>
        <taxon>Alphaproteobacteria</taxon>
        <taxon>Hyphomicrobiales</taxon>
        <taxon>Phyllobacteriaceae</taxon>
        <taxon>Paramesorhizobium</taxon>
    </lineage>
</organism>
<dbReference type="STRING" id="1494590.ATN84_03170"/>
<dbReference type="Proteomes" id="UP000070107">
    <property type="component" value="Unassembled WGS sequence"/>
</dbReference>
<dbReference type="InterPro" id="IPR016084">
    <property type="entry name" value="Haem_Oase-like_multi-hlx"/>
</dbReference>
<dbReference type="GO" id="GO:0005829">
    <property type="term" value="C:cytosol"/>
    <property type="evidence" value="ECO:0007669"/>
    <property type="project" value="TreeGrafter"/>
</dbReference>
<dbReference type="Pfam" id="PF03070">
    <property type="entry name" value="TENA_THI-4"/>
    <property type="match status" value="1"/>
</dbReference>
<accession>A0A135I018</accession>
<evidence type="ECO:0000313" key="4">
    <source>
        <dbReference type="Proteomes" id="UP000070107"/>
    </source>
</evidence>
<dbReference type="CDD" id="cd19367">
    <property type="entry name" value="TenA_C_ScTHI20-like"/>
    <property type="match status" value="1"/>
</dbReference>
<evidence type="ECO:0000259" key="2">
    <source>
        <dbReference type="Pfam" id="PF03070"/>
    </source>
</evidence>
<feature type="domain" description="Thiaminase-2/PQQC" evidence="2">
    <location>
        <begin position="27"/>
        <end position="232"/>
    </location>
</feature>